<keyword evidence="3" id="KW-0804">Transcription</keyword>
<protein>
    <submittedName>
        <fullName evidence="6">LacI family DNA-binding transcriptional regulator</fullName>
    </submittedName>
</protein>
<evidence type="ECO:0000259" key="5">
    <source>
        <dbReference type="PROSITE" id="PS50932"/>
    </source>
</evidence>
<dbReference type="Pfam" id="PF00356">
    <property type="entry name" value="LacI"/>
    <property type="match status" value="1"/>
</dbReference>
<dbReference type="EMBL" id="CP090958">
    <property type="protein sequence ID" value="WGW10604.1"/>
    <property type="molecule type" value="Genomic_DNA"/>
</dbReference>
<evidence type="ECO:0000313" key="7">
    <source>
        <dbReference type="Proteomes" id="UP001209083"/>
    </source>
</evidence>
<keyword evidence="7" id="KW-1185">Reference proteome</keyword>
<dbReference type="SUPFAM" id="SSF47413">
    <property type="entry name" value="lambda repressor-like DNA-binding domains"/>
    <property type="match status" value="1"/>
</dbReference>
<dbReference type="Gene3D" id="1.10.260.40">
    <property type="entry name" value="lambda repressor-like DNA-binding domains"/>
    <property type="match status" value="1"/>
</dbReference>
<dbReference type="GO" id="GO:0003677">
    <property type="term" value="F:DNA binding"/>
    <property type="evidence" value="ECO:0007669"/>
    <property type="project" value="UniProtKB-KW"/>
</dbReference>
<accession>A0ABY8QQE3</accession>
<feature type="region of interest" description="Disordered" evidence="4">
    <location>
        <begin position="317"/>
        <end position="344"/>
    </location>
</feature>
<dbReference type="PANTHER" id="PTHR30146:SF109">
    <property type="entry name" value="HTH-TYPE TRANSCRIPTIONAL REGULATOR GALS"/>
    <property type="match status" value="1"/>
</dbReference>
<dbReference type="Pfam" id="PF13377">
    <property type="entry name" value="Peripla_BP_3"/>
    <property type="match status" value="1"/>
</dbReference>
<evidence type="ECO:0000256" key="3">
    <source>
        <dbReference type="ARBA" id="ARBA00023163"/>
    </source>
</evidence>
<dbReference type="CDD" id="cd06267">
    <property type="entry name" value="PBP1_LacI_sugar_binding-like"/>
    <property type="match status" value="1"/>
</dbReference>
<evidence type="ECO:0000256" key="2">
    <source>
        <dbReference type="ARBA" id="ARBA00023125"/>
    </source>
</evidence>
<evidence type="ECO:0000313" key="6">
    <source>
        <dbReference type="EMBL" id="WGW10604.1"/>
    </source>
</evidence>
<dbReference type="InterPro" id="IPR028082">
    <property type="entry name" value="Peripla_BP_I"/>
</dbReference>
<dbReference type="SMART" id="SM00354">
    <property type="entry name" value="HTH_LACI"/>
    <property type="match status" value="1"/>
</dbReference>
<gene>
    <name evidence="6" type="ORF">LWF01_10685</name>
</gene>
<dbReference type="Gene3D" id="3.40.50.2300">
    <property type="match status" value="2"/>
</dbReference>
<keyword evidence="1" id="KW-0805">Transcription regulation</keyword>
<sequence length="369" mass="38467">MTTLDDVAARAGVSTATVSRALTRPNMVAAATLERVQRAVQELGYHHNAAARALATGHTGLIGIAVPTLASSYYLPLISGAQARAEASGYEIVIVDSQGSEPREATLLARLTNRVDALLLAGSRLSDAAIRDIAETLPVATFNRAIPGVSATVIEVTQAFSELGRFLREQGHQRIAYIGGPPGSATDARRMHALRSAFIDDSGDHDPPATSPLNSTQRSVDILGPVAPSFSAGGDLAEQITESGDTAVVAYNSAVALGLMHRLGTLGVRVPEELVLATGDDLVGRALEISHFVTVSQPMAEAGAHLVDLALQQLSTSGSSRQSKFPDPDAASRESQPDCEDATSTDLHFTLHAVANVPSTGGGNELVTR</sequence>
<feature type="compositionally biased region" description="Basic and acidic residues" evidence="4">
    <location>
        <begin position="324"/>
        <end position="336"/>
    </location>
</feature>
<reference evidence="6 7" key="1">
    <citation type="submission" date="2023-05" db="EMBL/GenBank/DDBJ databases">
        <title>Lithophilousrod everest ZFBP1038 complete genpme.</title>
        <authorList>
            <person name="Tian M."/>
        </authorList>
    </citation>
    <scope>NUCLEOTIDE SEQUENCE [LARGE SCALE GENOMIC DNA]</scope>
    <source>
        <strain evidence="6 7">ZFBP1038</strain>
    </source>
</reference>
<dbReference type="InterPro" id="IPR000843">
    <property type="entry name" value="HTH_LacI"/>
</dbReference>
<evidence type="ECO:0000256" key="1">
    <source>
        <dbReference type="ARBA" id="ARBA00023015"/>
    </source>
</evidence>
<evidence type="ECO:0000256" key="4">
    <source>
        <dbReference type="SAM" id="MobiDB-lite"/>
    </source>
</evidence>
<dbReference type="CDD" id="cd01392">
    <property type="entry name" value="HTH_LacI"/>
    <property type="match status" value="1"/>
</dbReference>
<dbReference type="Proteomes" id="UP001209083">
    <property type="component" value="Chromosome"/>
</dbReference>
<dbReference type="PROSITE" id="PS50932">
    <property type="entry name" value="HTH_LACI_2"/>
    <property type="match status" value="1"/>
</dbReference>
<dbReference type="PANTHER" id="PTHR30146">
    <property type="entry name" value="LACI-RELATED TRANSCRIPTIONAL REPRESSOR"/>
    <property type="match status" value="1"/>
</dbReference>
<organism evidence="6 7">
    <name type="scientific">Saxibacter everestensis</name>
    <dbReference type="NCBI Taxonomy" id="2909229"/>
    <lineage>
        <taxon>Bacteria</taxon>
        <taxon>Bacillati</taxon>
        <taxon>Actinomycetota</taxon>
        <taxon>Actinomycetes</taxon>
        <taxon>Micrococcales</taxon>
        <taxon>Brevibacteriaceae</taxon>
        <taxon>Saxibacter</taxon>
    </lineage>
</organism>
<name>A0ABY8QQE3_9MICO</name>
<proteinExistence type="predicted"/>
<dbReference type="InterPro" id="IPR046335">
    <property type="entry name" value="LacI/GalR-like_sensor"/>
</dbReference>
<dbReference type="SUPFAM" id="SSF53822">
    <property type="entry name" value="Periplasmic binding protein-like I"/>
    <property type="match status" value="1"/>
</dbReference>
<dbReference type="PROSITE" id="PS00356">
    <property type="entry name" value="HTH_LACI_1"/>
    <property type="match status" value="1"/>
</dbReference>
<dbReference type="InterPro" id="IPR010982">
    <property type="entry name" value="Lambda_DNA-bd_dom_sf"/>
</dbReference>
<feature type="domain" description="HTH lacI-type" evidence="5">
    <location>
        <begin position="2"/>
        <end position="56"/>
    </location>
</feature>
<keyword evidence="2 6" id="KW-0238">DNA-binding</keyword>
<dbReference type="RefSeq" id="WP_349637385.1">
    <property type="nucleotide sequence ID" value="NZ_CP090958.1"/>
</dbReference>